<dbReference type="EC" id="2.7.7.6" evidence="2"/>
<dbReference type="SUPFAM" id="SSF64484">
    <property type="entry name" value="beta and beta-prime subunits of DNA dependent RNA-polymerase"/>
    <property type="match status" value="1"/>
</dbReference>
<evidence type="ECO:0000256" key="4">
    <source>
        <dbReference type="ARBA" id="ARBA00022679"/>
    </source>
</evidence>
<dbReference type="AlphaFoldDB" id="A0A8W8K3H2"/>
<organism evidence="8 9">
    <name type="scientific">Magallana gigas</name>
    <name type="common">Pacific oyster</name>
    <name type="synonym">Crassostrea gigas</name>
    <dbReference type="NCBI Taxonomy" id="29159"/>
    <lineage>
        <taxon>Eukaryota</taxon>
        <taxon>Metazoa</taxon>
        <taxon>Spiralia</taxon>
        <taxon>Lophotrochozoa</taxon>
        <taxon>Mollusca</taxon>
        <taxon>Bivalvia</taxon>
        <taxon>Autobranchia</taxon>
        <taxon>Pteriomorphia</taxon>
        <taxon>Ostreida</taxon>
        <taxon>Ostreoidea</taxon>
        <taxon>Ostreidae</taxon>
        <taxon>Magallana</taxon>
    </lineage>
</organism>
<sequence>MEIEEAIQDFKQKIEFVVLSSSNIADYKYDIKRELWCEFTLQFGLLNSKIDLTSLIEEHAKETVVHCVPGINRCLLKEVKSQQGPELHICTEGINILEIFLYADILDLNRLYSNDIHAIANMYGIEAANKVIIKEIKNVFAAYGIEVDYRHLSLLADYMTFEGTYKAFNRRAIETCASCLQQMSFETTMSFLVKASLQGAYDNLKSPSSQIVAGKPISCGSGAFELLYKLF</sequence>
<evidence type="ECO:0000256" key="1">
    <source>
        <dbReference type="ARBA" id="ARBA00006460"/>
    </source>
</evidence>
<dbReference type="InterPro" id="IPR007081">
    <property type="entry name" value="RNA_pol_Rpb1_5"/>
</dbReference>
<dbReference type="Pfam" id="PF04998">
    <property type="entry name" value="RNA_pol_Rpb1_5"/>
    <property type="match status" value="1"/>
</dbReference>
<evidence type="ECO:0000256" key="3">
    <source>
        <dbReference type="ARBA" id="ARBA00022478"/>
    </source>
</evidence>
<evidence type="ECO:0000256" key="5">
    <source>
        <dbReference type="ARBA" id="ARBA00022695"/>
    </source>
</evidence>
<evidence type="ECO:0000313" key="9">
    <source>
        <dbReference type="Proteomes" id="UP000005408"/>
    </source>
</evidence>
<dbReference type="GO" id="GO:0006351">
    <property type="term" value="P:DNA-templated transcription"/>
    <property type="evidence" value="ECO:0007669"/>
    <property type="project" value="InterPro"/>
</dbReference>
<dbReference type="EnsemblMetazoa" id="G2148.3">
    <property type="protein sequence ID" value="G2148.3:cds"/>
    <property type="gene ID" value="G2148"/>
</dbReference>
<keyword evidence="4" id="KW-0808">Transferase</keyword>
<keyword evidence="6" id="KW-0804">Transcription</keyword>
<keyword evidence="9" id="KW-1185">Reference proteome</keyword>
<dbReference type="CDD" id="cd02735">
    <property type="entry name" value="RNAP_I_Rpa1_C"/>
    <property type="match status" value="1"/>
</dbReference>
<dbReference type="Gene3D" id="1.10.150.390">
    <property type="match status" value="1"/>
</dbReference>
<dbReference type="PANTHER" id="PTHR19376">
    <property type="entry name" value="DNA-DIRECTED RNA POLYMERASE"/>
    <property type="match status" value="1"/>
</dbReference>
<dbReference type="InterPro" id="IPR045867">
    <property type="entry name" value="DNA-dir_RpoC_beta_prime"/>
</dbReference>
<name>A0A8W8K3H2_MAGGI</name>
<dbReference type="PANTHER" id="PTHR19376:SF11">
    <property type="entry name" value="DNA-DIRECTED RNA POLYMERASE I SUBUNIT RPA1"/>
    <property type="match status" value="1"/>
</dbReference>
<evidence type="ECO:0000259" key="7">
    <source>
        <dbReference type="Pfam" id="PF04998"/>
    </source>
</evidence>
<dbReference type="Gene3D" id="3.30.70.2850">
    <property type="match status" value="1"/>
</dbReference>
<reference evidence="8" key="1">
    <citation type="submission" date="2022-08" db="UniProtKB">
        <authorList>
            <consortium name="EnsemblMetazoa"/>
        </authorList>
    </citation>
    <scope>IDENTIFICATION</scope>
    <source>
        <strain evidence="8">05x7-T-G4-1.051#20</strain>
    </source>
</reference>
<keyword evidence="5" id="KW-0548">Nucleotidyltransferase</keyword>
<dbReference type="InterPro" id="IPR047107">
    <property type="entry name" value="DNA-dir_RNA_pol1_lsu_C"/>
</dbReference>
<dbReference type="GO" id="GO:0005736">
    <property type="term" value="C:RNA polymerase I complex"/>
    <property type="evidence" value="ECO:0007669"/>
    <property type="project" value="TreeGrafter"/>
</dbReference>
<evidence type="ECO:0000256" key="2">
    <source>
        <dbReference type="ARBA" id="ARBA00012418"/>
    </source>
</evidence>
<protein>
    <recommendedName>
        <fullName evidence="2">DNA-directed RNA polymerase</fullName>
        <ecNumber evidence="2">2.7.7.6</ecNumber>
    </recommendedName>
</protein>
<keyword evidence="3" id="KW-0240">DNA-directed RNA polymerase</keyword>
<dbReference type="Proteomes" id="UP000005408">
    <property type="component" value="Unassembled WGS sequence"/>
</dbReference>
<accession>A0A8W8K3H2</accession>
<proteinExistence type="inferred from homology"/>
<feature type="domain" description="RNA polymerase Rpb1" evidence="7">
    <location>
        <begin position="59"/>
        <end position="177"/>
    </location>
</feature>
<dbReference type="GO" id="GO:0003899">
    <property type="term" value="F:DNA-directed RNA polymerase activity"/>
    <property type="evidence" value="ECO:0007669"/>
    <property type="project" value="UniProtKB-EC"/>
</dbReference>
<comment type="similarity">
    <text evidence="1">Belongs to the RNA polymerase beta' chain family.</text>
</comment>
<evidence type="ECO:0000313" key="8">
    <source>
        <dbReference type="EnsemblMetazoa" id="G2148.3:cds"/>
    </source>
</evidence>
<evidence type="ECO:0000256" key="6">
    <source>
        <dbReference type="ARBA" id="ARBA00023163"/>
    </source>
</evidence>
<dbReference type="GO" id="GO:0003677">
    <property type="term" value="F:DNA binding"/>
    <property type="evidence" value="ECO:0007669"/>
    <property type="project" value="InterPro"/>
</dbReference>